<dbReference type="Proteomes" id="UP000054565">
    <property type="component" value="Unassembled WGS sequence"/>
</dbReference>
<feature type="compositionally biased region" description="Basic and acidic residues" evidence="5">
    <location>
        <begin position="123"/>
        <end position="133"/>
    </location>
</feature>
<dbReference type="Pfam" id="PF22606">
    <property type="entry name" value="Cdc6-ORC-like_ATPase_lid"/>
    <property type="match status" value="1"/>
</dbReference>
<evidence type="ECO:0000256" key="3">
    <source>
        <dbReference type="ARBA" id="ARBA00022705"/>
    </source>
</evidence>
<dbReference type="Gene3D" id="1.10.10.10">
    <property type="entry name" value="Winged helix-like DNA-binding domain superfamily/Winged helix DNA-binding domain"/>
    <property type="match status" value="1"/>
</dbReference>
<sequence length="728" mass="79421">MADSAMCWSGVAAPAKAIVRLTFPNHGHSRKSRSCCFNEFRDTLKGDATEGTFNPQKGTCPGTSSASPAALAVLAIQKASPSTTHSPSIHSQQWPPSVLGKRQRSAADPHGTTLRSPRKRRFAQHEPEIHHDSESDDPFSLPIRQRRSKRLQTCSPQDETQAKRPKISEQPNCTASSKPLPKSSQAKKTKELVTDENADPSRQFATPQSRRFRDALSTVTPVTPKHRVQVAIKPVTPRTPRPIPSVSARTVYTDARQLFVRSANPGRLVGRQAERDELTRFIQNAVSSKRGGCMYVSGPPGTGKSALVEEVCRELQPRITAKAAYVNCASMTSARDIYRKLVEDLCGESQVFKKSEAERLRGMFLPKKKSCSDIFLVALDEIDHLLTGDQEILYNFFEWSLQTNSRLVLIGIANALDLTDRFLPRLKAKNLKPQLLPFLPYTPAQITNVITTRLQSLLLDDAAVAKGFVPFLHPAAIQFCARKVASQSGDLRKAFDLVRRTIELIEREPKQKFDGVPAISSKPPLLENMNLASPLSPPDTPEPVSRYTAATAPRATVAHVARVTSAAFGHGTTERLQGLNLHQKATLCALISAGRKRRATFNGSNTPTKSPRSTAPTVKELFDTYSSLCRRDNVLQPLSITEFKDIIGSLETMGLVGEAQTRGGRGGAAMASGSVMLRTPTRTGRGITGSPSKMGVDASGLICYVGEAEIEAQITGPGEGILRALLRE</sequence>
<evidence type="ECO:0000313" key="8">
    <source>
        <dbReference type="Proteomes" id="UP000054565"/>
    </source>
</evidence>
<dbReference type="GO" id="GO:0051301">
    <property type="term" value="P:cell division"/>
    <property type="evidence" value="ECO:0007669"/>
    <property type="project" value="UniProtKB-KW"/>
</dbReference>
<dbReference type="EMBL" id="DS028096">
    <property type="protein sequence ID" value="KMP05882.1"/>
    <property type="molecule type" value="Genomic_DNA"/>
</dbReference>
<dbReference type="CDD" id="cd08768">
    <property type="entry name" value="Cdc6_C"/>
    <property type="match status" value="1"/>
</dbReference>
<evidence type="ECO:0000256" key="2">
    <source>
        <dbReference type="ARBA" id="ARBA00022618"/>
    </source>
</evidence>
<keyword evidence="4" id="KW-0131">Cell cycle</keyword>
<evidence type="ECO:0000256" key="1">
    <source>
        <dbReference type="ARBA" id="ARBA00006184"/>
    </source>
</evidence>
<dbReference type="Gene3D" id="1.10.8.60">
    <property type="match status" value="1"/>
</dbReference>
<dbReference type="Pfam" id="PF13191">
    <property type="entry name" value="AAA_16"/>
    <property type="match status" value="1"/>
</dbReference>
<evidence type="ECO:0000256" key="4">
    <source>
        <dbReference type="ARBA" id="ARBA00023306"/>
    </source>
</evidence>
<dbReference type="GO" id="GO:0003688">
    <property type="term" value="F:DNA replication origin binding"/>
    <property type="evidence" value="ECO:0007669"/>
    <property type="project" value="TreeGrafter"/>
</dbReference>
<dbReference type="AlphaFoldDB" id="A0A0J7B7F2"/>
<dbReference type="CDD" id="cd00009">
    <property type="entry name" value="AAA"/>
    <property type="match status" value="1"/>
</dbReference>
<reference evidence="8" key="1">
    <citation type="journal article" date="2010" name="Genome Res.">
        <title>Population genomic sequencing of Coccidioides fungi reveals recent hybridization and transposon control.</title>
        <authorList>
            <person name="Neafsey D.E."/>
            <person name="Barker B.M."/>
            <person name="Sharpton T.J."/>
            <person name="Stajich J.E."/>
            <person name="Park D.J."/>
            <person name="Whiston E."/>
            <person name="Hung C.-Y."/>
            <person name="McMahan C."/>
            <person name="White J."/>
            <person name="Sykes S."/>
            <person name="Heiman D."/>
            <person name="Young S."/>
            <person name="Zeng Q."/>
            <person name="Abouelleil A."/>
            <person name="Aftuck L."/>
            <person name="Bessette D."/>
            <person name="Brown A."/>
            <person name="FitzGerald M."/>
            <person name="Lui A."/>
            <person name="Macdonald J.P."/>
            <person name="Priest M."/>
            <person name="Orbach M.J."/>
            <person name="Galgiani J.N."/>
            <person name="Kirkland T.N."/>
            <person name="Cole G.T."/>
            <person name="Birren B.W."/>
            <person name="Henn M.R."/>
            <person name="Taylor J.W."/>
            <person name="Rounsley S.D."/>
        </authorList>
    </citation>
    <scope>NUCLEOTIDE SEQUENCE [LARGE SCALE GENOMIC DNA]</scope>
    <source>
        <strain evidence="8">RMSCC 2394</strain>
    </source>
</reference>
<dbReference type="InterPro" id="IPR015163">
    <property type="entry name" value="Cdc6_C"/>
</dbReference>
<dbReference type="InterPro" id="IPR003593">
    <property type="entry name" value="AAA+_ATPase"/>
</dbReference>
<protein>
    <submittedName>
        <fullName evidence="7">Cell division control protein 6</fullName>
    </submittedName>
</protein>
<dbReference type="InterPro" id="IPR054425">
    <property type="entry name" value="Cdc6_ORC1-like_ATPase_lid"/>
</dbReference>
<feature type="domain" description="AAA+ ATPase" evidence="6">
    <location>
        <begin position="290"/>
        <end position="432"/>
    </location>
</feature>
<dbReference type="SUPFAM" id="SSF52540">
    <property type="entry name" value="P-loop containing nucleoside triphosphate hydrolases"/>
    <property type="match status" value="1"/>
</dbReference>
<dbReference type="PANTHER" id="PTHR10763:SF26">
    <property type="entry name" value="CELL DIVISION CONTROL PROTEIN 6 HOMOLOG"/>
    <property type="match status" value="1"/>
</dbReference>
<dbReference type="GO" id="GO:0005634">
    <property type="term" value="C:nucleus"/>
    <property type="evidence" value="ECO:0007669"/>
    <property type="project" value="TreeGrafter"/>
</dbReference>
<gene>
    <name evidence="7" type="ORF">CIRG_05563</name>
</gene>
<feature type="region of interest" description="Disordered" evidence="5">
    <location>
        <begin position="78"/>
        <end position="210"/>
    </location>
</feature>
<dbReference type="InterPro" id="IPR036388">
    <property type="entry name" value="WH-like_DNA-bd_sf"/>
</dbReference>
<dbReference type="OrthoDB" id="1926878at2759"/>
<dbReference type="STRING" id="404692.A0A0J7B7F2"/>
<dbReference type="InterPro" id="IPR050311">
    <property type="entry name" value="ORC1/CDC6"/>
</dbReference>
<dbReference type="InterPro" id="IPR027417">
    <property type="entry name" value="P-loop_NTPase"/>
</dbReference>
<name>A0A0J7B7F2_COCIT</name>
<feature type="compositionally biased region" description="Polar residues" evidence="5">
    <location>
        <begin position="169"/>
        <end position="186"/>
    </location>
</feature>
<keyword evidence="3" id="KW-0235">DNA replication</keyword>
<comment type="similarity">
    <text evidence="1">Belongs to the CDC6/cdc18 family.</text>
</comment>
<dbReference type="InterPro" id="IPR036390">
    <property type="entry name" value="WH_DNA-bd_sf"/>
</dbReference>
<dbReference type="Gene3D" id="3.40.50.300">
    <property type="entry name" value="P-loop containing nucleotide triphosphate hydrolases"/>
    <property type="match status" value="1"/>
</dbReference>
<dbReference type="SUPFAM" id="SSF46785">
    <property type="entry name" value="Winged helix' DNA-binding domain"/>
    <property type="match status" value="1"/>
</dbReference>
<dbReference type="FunFam" id="3.40.50.300:FF:000547">
    <property type="entry name" value="Cell division control protein"/>
    <property type="match status" value="1"/>
</dbReference>
<feature type="region of interest" description="Disordered" evidence="5">
    <location>
        <begin position="527"/>
        <end position="546"/>
    </location>
</feature>
<dbReference type="SMART" id="SM00382">
    <property type="entry name" value="AAA"/>
    <property type="match status" value="1"/>
</dbReference>
<dbReference type="PANTHER" id="PTHR10763">
    <property type="entry name" value="CELL DIVISION CONTROL PROTEIN 6-RELATED"/>
    <property type="match status" value="1"/>
</dbReference>
<organism evidence="7 8">
    <name type="scientific">Coccidioides immitis RMSCC 2394</name>
    <dbReference type="NCBI Taxonomy" id="404692"/>
    <lineage>
        <taxon>Eukaryota</taxon>
        <taxon>Fungi</taxon>
        <taxon>Dikarya</taxon>
        <taxon>Ascomycota</taxon>
        <taxon>Pezizomycotina</taxon>
        <taxon>Eurotiomycetes</taxon>
        <taxon>Eurotiomycetidae</taxon>
        <taxon>Onygenales</taxon>
        <taxon>Onygenaceae</taxon>
        <taxon>Coccidioides</taxon>
    </lineage>
</organism>
<dbReference type="GO" id="GO:0033314">
    <property type="term" value="P:mitotic DNA replication checkpoint signaling"/>
    <property type="evidence" value="ECO:0007669"/>
    <property type="project" value="TreeGrafter"/>
</dbReference>
<evidence type="ECO:0000259" key="6">
    <source>
        <dbReference type="SMART" id="SM00382"/>
    </source>
</evidence>
<keyword evidence="2 7" id="KW-0132">Cell division</keyword>
<dbReference type="Pfam" id="PF09079">
    <property type="entry name" value="WHD_Cdc6"/>
    <property type="match status" value="1"/>
</dbReference>
<accession>A0A0J7B7F2</accession>
<feature type="compositionally biased region" description="Low complexity" evidence="5">
    <location>
        <begin position="78"/>
        <end position="93"/>
    </location>
</feature>
<dbReference type="InterPro" id="IPR041664">
    <property type="entry name" value="AAA_16"/>
</dbReference>
<dbReference type="GO" id="GO:0006270">
    <property type="term" value="P:DNA replication initiation"/>
    <property type="evidence" value="ECO:0007669"/>
    <property type="project" value="TreeGrafter"/>
</dbReference>
<proteinExistence type="inferred from homology"/>
<evidence type="ECO:0000313" key="7">
    <source>
        <dbReference type="EMBL" id="KMP05882.1"/>
    </source>
</evidence>
<evidence type="ECO:0000256" key="5">
    <source>
        <dbReference type="SAM" id="MobiDB-lite"/>
    </source>
</evidence>